<name>A0ABU1JYW1_9PROT</name>
<organism evidence="6 7">
    <name type="scientific">Inquilinus ginsengisoli</name>
    <dbReference type="NCBI Taxonomy" id="363840"/>
    <lineage>
        <taxon>Bacteria</taxon>
        <taxon>Pseudomonadati</taxon>
        <taxon>Pseudomonadota</taxon>
        <taxon>Alphaproteobacteria</taxon>
        <taxon>Rhodospirillales</taxon>
        <taxon>Rhodospirillaceae</taxon>
        <taxon>Inquilinus</taxon>
    </lineage>
</organism>
<evidence type="ECO:0000259" key="5">
    <source>
        <dbReference type="Pfam" id="PF01343"/>
    </source>
</evidence>
<sequence length="278" mass="30081">MGLLSRLPFFGRGEGPLVTVLPLRGVIGGRGPFSQGLSLERLAKLIDAAFKPKGLAAVALVVNSPGGSPVQSSLIARRIRDLAEEKKVPVFAFVEDVAASGGYWLACAADEIWVDDSSIVGSIGVVSSGFGFQDLIARIGVERRVHTAGTRKAILDPFQPERPEDVAKLEELQREIHASFIAHIRSRRGGRLTADDATLFSGEFWTGAQGRVLGLADGIGHSHAVLRAKFGPKLRLRPVQQRTGWLRRLTRADTRIVAAMDSAVATVEDRLLWSRYGL</sequence>
<protein>
    <submittedName>
        <fullName evidence="6">Signal peptide peptidase SppA</fullName>
    </submittedName>
</protein>
<keyword evidence="3" id="KW-0378">Hydrolase</keyword>
<feature type="domain" description="Peptidase S49" evidence="5">
    <location>
        <begin position="84"/>
        <end position="227"/>
    </location>
</feature>
<dbReference type="InterPro" id="IPR029045">
    <property type="entry name" value="ClpP/crotonase-like_dom_sf"/>
</dbReference>
<evidence type="ECO:0000313" key="6">
    <source>
        <dbReference type="EMBL" id="MDR6293822.1"/>
    </source>
</evidence>
<comment type="similarity">
    <text evidence="1">Belongs to the peptidase S49 family.</text>
</comment>
<dbReference type="Gene3D" id="6.20.330.10">
    <property type="match status" value="1"/>
</dbReference>
<dbReference type="InterPro" id="IPR002142">
    <property type="entry name" value="Peptidase_S49"/>
</dbReference>
<evidence type="ECO:0000256" key="4">
    <source>
        <dbReference type="ARBA" id="ARBA00022825"/>
    </source>
</evidence>
<keyword evidence="4" id="KW-0720">Serine protease</keyword>
<gene>
    <name evidence="6" type="ORF">E9232_006375</name>
</gene>
<dbReference type="PANTHER" id="PTHR42987:SF8">
    <property type="entry name" value="PROTEINASE"/>
    <property type="match status" value="1"/>
</dbReference>
<evidence type="ECO:0000256" key="3">
    <source>
        <dbReference type="ARBA" id="ARBA00022801"/>
    </source>
</evidence>
<evidence type="ECO:0000256" key="2">
    <source>
        <dbReference type="ARBA" id="ARBA00022670"/>
    </source>
</evidence>
<keyword evidence="7" id="KW-1185">Reference proteome</keyword>
<dbReference type="PANTHER" id="PTHR42987">
    <property type="entry name" value="PEPTIDASE S49"/>
    <property type="match status" value="1"/>
</dbReference>
<dbReference type="RefSeq" id="WP_309801104.1">
    <property type="nucleotide sequence ID" value="NZ_JAVDPW010000014.1"/>
</dbReference>
<comment type="caution">
    <text evidence="6">The sequence shown here is derived from an EMBL/GenBank/DDBJ whole genome shotgun (WGS) entry which is preliminary data.</text>
</comment>
<keyword evidence="2" id="KW-0645">Protease</keyword>
<dbReference type="CDD" id="cd07023">
    <property type="entry name" value="S49_Sppa_N_C"/>
    <property type="match status" value="1"/>
</dbReference>
<reference evidence="6 7" key="1">
    <citation type="submission" date="2023-07" db="EMBL/GenBank/DDBJ databases">
        <title>Sorghum-associated microbial communities from plants grown in Nebraska, USA.</title>
        <authorList>
            <person name="Schachtman D."/>
        </authorList>
    </citation>
    <scope>NUCLEOTIDE SEQUENCE [LARGE SCALE GENOMIC DNA]</scope>
    <source>
        <strain evidence="6 7">584</strain>
    </source>
</reference>
<dbReference type="Gene3D" id="3.90.226.10">
    <property type="entry name" value="2-enoyl-CoA Hydratase, Chain A, domain 1"/>
    <property type="match status" value="1"/>
</dbReference>
<evidence type="ECO:0000313" key="7">
    <source>
        <dbReference type="Proteomes" id="UP001262410"/>
    </source>
</evidence>
<dbReference type="Pfam" id="PF01343">
    <property type="entry name" value="Peptidase_S49"/>
    <property type="match status" value="1"/>
</dbReference>
<proteinExistence type="inferred from homology"/>
<dbReference type="EMBL" id="JAVDPW010000014">
    <property type="protein sequence ID" value="MDR6293822.1"/>
    <property type="molecule type" value="Genomic_DNA"/>
</dbReference>
<evidence type="ECO:0000256" key="1">
    <source>
        <dbReference type="ARBA" id="ARBA00008683"/>
    </source>
</evidence>
<dbReference type="Proteomes" id="UP001262410">
    <property type="component" value="Unassembled WGS sequence"/>
</dbReference>
<accession>A0ABU1JYW1</accession>
<dbReference type="InterPro" id="IPR047272">
    <property type="entry name" value="S49_SppA_C"/>
</dbReference>
<dbReference type="SUPFAM" id="SSF52096">
    <property type="entry name" value="ClpP/crotonase"/>
    <property type="match status" value="1"/>
</dbReference>